<proteinExistence type="inferred from homology"/>
<dbReference type="AlphaFoldDB" id="A0A1G8TN83"/>
<dbReference type="CDD" id="cd06558">
    <property type="entry name" value="crotonase-like"/>
    <property type="match status" value="1"/>
</dbReference>
<dbReference type="Pfam" id="PF00378">
    <property type="entry name" value="ECH_1"/>
    <property type="match status" value="1"/>
</dbReference>
<dbReference type="InterPro" id="IPR014748">
    <property type="entry name" value="Enoyl-CoA_hydra_C"/>
</dbReference>
<comment type="similarity">
    <text evidence="1">Belongs to the enoyl-CoA hydratase/isomerase family.</text>
</comment>
<sequence>MNYFRLEEKETYVHIQLARPEKYNALDAAMLKEFREVLEKVQGYDQKLVLLSGEGPGFCAGGDISMMKDFSNDEAYNELMDNIDAIVTTIYTMPKIVVASVHGATVGLGLSIALSCDYIVAKKDAVLSMNFIGIGLAPDGGGHYWLKERLGVHHAKQYAWEGSKLSGEEAEHLKLVDMVTEEPVEQAEALILSWSRRPLQSMIATKTLYHQAGKDELAYYLSQERSNQRKLSETKDHQEAVRAFMEKRKPEFRGE</sequence>
<gene>
    <name evidence="2" type="ORF">SAMN04490247_1873</name>
</gene>
<dbReference type="SUPFAM" id="SSF52096">
    <property type="entry name" value="ClpP/crotonase"/>
    <property type="match status" value="1"/>
</dbReference>
<keyword evidence="3" id="KW-1185">Reference proteome</keyword>
<dbReference type="STRING" id="86666.SAMN04490247_1873"/>
<accession>A0A1G8TN83</accession>
<dbReference type="EMBL" id="FNEV01000005">
    <property type="protein sequence ID" value="SDJ42854.1"/>
    <property type="molecule type" value="Genomic_DNA"/>
</dbReference>
<dbReference type="PANTHER" id="PTHR43459:SF1">
    <property type="entry name" value="EG:BACN32G11.4 PROTEIN"/>
    <property type="match status" value="1"/>
</dbReference>
<evidence type="ECO:0000313" key="3">
    <source>
        <dbReference type="Proteomes" id="UP000199225"/>
    </source>
</evidence>
<name>A0A1G8TN83_9BACI</name>
<evidence type="ECO:0000256" key="1">
    <source>
        <dbReference type="ARBA" id="ARBA00005254"/>
    </source>
</evidence>
<dbReference type="PANTHER" id="PTHR43459">
    <property type="entry name" value="ENOYL-COA HYDRATASE"/>
    <property type="match status" value="1"/>
</dbReference>
<dbReference type="NCBIfam" id="NF005804">
    <property type="entry name" value="PRK07659.1"/>
    <property type="match status" value="1"/>
</dbReference>
<dbReference type="Gene3D" id="1.10.12.10">
    <property type="entry name" value="Lyase 2-enoyl-coa Hydratase, Chain A, domain 2"/>
    <property type="match status" value="1"/>
</dbReference>
<dbReference type="GO" id="GO:0003824">
    <property type="term" value="F:catalytic activity"/>
    <property type="evidence" value="ECO:0007669"/>
    <property type="project" value="UniProtKB-ARBA"/>
</dbReference>
<dbReference type="RefSeq" id="WP_093193602.1">
    <property type="nucleotide sequence ID" value="NZ_FNEV01000005.1"/>
</dbReference>
<organism evidence="2 3">
    <name type="scientific">Salimicrobium halophilum</name>
    <dbReference type="NCBI Taxonomy" id="86666"/>
    <lineage>
        <taxon>Bacteria</taxon>
        <taxon>Bacillati</taxon>
        <taxon>Bacillota</taxon>
        <taxon>Bacilli</taxon>
        <taxon>Bacillales</taxon>
        <taxon>Bacillaceae</taxon>
        <taxon>Salimicrobium</taxon>
    </lineage>
</organism>
<dbReference type="InterPro" id="IPR029045">
    <property type="entry name" value="ClpP/crotonase-like_dom_sf"/>
</dbReference>
<reference evidence="3" key="1">
    <citation type="submission" date="2016-10" db="EMBL/GenBank/DDBJ databases">
        <authorList>
            <person name="Varghese N."/>
            <person name="Submissions S."/>
        </authorList>
    </citation>
    <scope>NUCLEOTIDE SEQUENCE [LARGE SCALE GENOMIC DNA]</scope>
    <source>
        <strain evidence="3">DSM 4771</strain>
    </source>
</reference>
<dbReference type="InterPro" id="IPR001753">
    <property type="entry name" value="Enoyl-CoA_hydra/iso"/>
</dbReference>
<dbReference type="Gene3D" id="3.90.226.10">
    <property type="entry name" value="2-enoyl-CoA Hydratase, Chain A, domain 1"/>
    <property type="match status" value="1"/>
</dbReference>
<dbReference type="Proteomes" id="UP000199225">
    <property type="component" value="Unassembled WGS sequence"/>
</dbReference>
<evidence type="ECO:0000313" key="2">
    <source>
        <dbReference type="EMBL" id="SDJ42854.1"/>
    </source>
</evidence>
<protein>
    <submittedName>
        <fullName evidence="2">Enoyl-CoA hydratase/carnithine racemase</fullName>
    </submittedName>
</protein>
<dbReference type="OrthoDB" id="9775794at2"/>